<organism evidence="1 2">
    <name type="scientific">Cuscuta epithymum</name>
    <dbReference type="NCBI Taxonomy" id="186058"/>
    <lineage>
        <taxon>Eukaryota</taxon>
        <taxon>Viridiplantae</taxon>
        <taxon>Streptophyta</taxon>
        <taxon>Embryophyta</taxon>
        <taxon>Tracheophyta</taxon>
        <taxon>Spermatophyta</taxon>
        <taxon>Magnoliopsida</taxon>
        <taxon>eudicotyledons</taxon>
        <taxon>Gunneridae</taxon>
        <taxon>Pentapetalae</taxon>
        <taxon>asterids</taxon>
        <taxon>lamiids</taxon>
        <taxon>Solanales</taxon>
        <taxon>Convolvulaceae</taxon>
        <taxon>Cuscuteae</taxon>
        <taxon>Cuscuta</taxon>
        <taxon>Cuscuta subgen. Cuscuta</taxon>
    </lineage>
</organism>
<sequence length="36" mass="3710">MAPRKDKGQSSRAMVPVPGFEDLIGEVANGAPISLA</sequence>
<keyword evidence="2" id="KW-1185">Reference proteome</keyword>
<evidence type="ECO:0000313" key="2">
    <source>
        <dbReference type="Proteomes" id="UP001152523"/>
    </source>
</evidence>
<evidence type="ECO:0000313" key="1">
    <source>
        <dbReference type="EMBL" id="CAH9074978.1"/>
    </source>
</evidence>
<dbReference type="AlphaFoldDB" id="A0AAV0CF23"/>
<gene>
    <name evidence="1" type="ORF">CEPIT_LOCUS5183</name>
</gene>
<accession>A0AAV0CF23</accession>
<dbReference type="Proteomes" id="UP001152523">
    <property type="component" value="Unassembled WGS sequence"/>
</dbReference>
<name>A0AAV0CF23_9ASTE</name>
<reference evidence="1" key="1">
    <citation type="submission" date="2022-07" db="EMBL/GenBank/DDBJ databases">
        <authorList>
            <person name="Macas J."/>
            <person name="Novak P."/>
            <person name="Neumann P."/>
        </authorList>
    </citation>
    <scope>NUCLEOTIDE SEQUENCE</scope>
</reference>
<protein>
    <submittedName>
        <fullName evidence="1">Uncharacterized protein</fullName>
    </submittedName>
</protein>
<dbReference type="EMBL" id="CAMAPF010000028">
    <property type="protein sequence ID" value="CAH9074978.1"/>
    <property type="molecule type" value="Genomic_DNA"/>
</dbReference>
<proteinExistence type="predicted"/>
<comment type="caution">
    <text evidence="1">The sequence shown here is derived from an EMBL/GenBank/DDBJ whole genome shotgun (WGS) entry which is preliminary data.</text>
</comment>